<dbReference type="SMART" id="SM00530">
    <property type="entry name" value="HTH_XRE"/>
    <property type="match status" value="1"/>
</dbReference>
<name>A0ABW6J6P9_STRWE</name>
<evidence type="ECO:0000313" key="3">
    <source>
        <dbReference type="EMBL" id="MFE5985564.1"/>
    </source>
</evidence>
<accession>A0ABW6J6P9</accession>
<dbReference type="PANTHER" id="PTHR46797:SF1">
    <property type="entry name" value="METHYLPHOSPHONATE SYNTHASE"/>
    <property type="match status" value="1"/>
</dbReference>
<organism evidence="3 4">
    <name type="scientific">Streptomyces wedmorensis</name>
    <dbReference type="NCBI Taxonomy" id="43759"/>
    <lineage>
        <taxon>Bacteria</taxon>
        <taxon>Bacillati</taxon>
        <taxon>Actinomycetota</taxon>
        <taxon>Actinomycetes</taxon>
        <taxon>Kitasatosporales</taxon>
        <taxon>Streptomycetaceae</taxon>
        <taxon>Streptomyces</taxon>
    </lineage>
</organism>
<keyword evidence="1" id="KW-0238">DNA-binding</keyword>
<dbReference type="CDD" id="cd00093">
    <property type="entry name" value="HTH_XRE"/>
    <property type="match status" value="1"/>
</dbReference>
<evidence type="ECO:0000259" key="2">
    <source>
        <dbReference type="PROSITE" id="PS50943"/>
    </source>
</evidence>
<dbReference type="Proteomes" id="UP001600424">
    <property type="component" value="Unassembled WGS sequence"/>
</dbReference>
<dbReference type="EMBL" id="JBHTRV010000055">
    <property type="protein sequence ID" value="MFE5985564.1"/>
    <property type="molecule type" value="Genomic_DNA"/>
</dbReference>
<dbReference type="InterPro" id="IPR001387">
    <property type="entry name" value="Cro/C1-type_HTH"/>
</dbReference>
<dbReference type="PANTHER" id="PTHR46797">
    <property type="entry name" value="HTH-TYPE TRANSCRIPTIONAL REGULATOR"/>
    <property type="match status" value="1"/>
</dbReference>
<feature type="domain" description="HTH cro/C1-type" evidence="2">
    <location>
        <begin position="20"/>
        <end position="74"/>
    </location>
</feature>
<dbReference type="SUPFAM" id="SSF47413">
    <property type="entry name" value="lambda repressor-like DNA-binding domains"/>
    <property type="match status" value="1"/>
</dbReference>
<sequence>MCPTLPDDLIAYRRHVGDRLRSTREGAGLTQQQLAERAGLDKQAVSIIENAHSSPKLDTLWRIARAMGTTVAELVNDS</sequence>
<gene>
    <name evidence="3" type="ORF">ACFQ63_38505</name>
</gene>
<proteinExistence type="predicted"/>
<keyword evidence="4" id="KW-1185">Reference proteome</keyword>
<dbReference type="InterPro" id="IPR010982">
    <property type="entry name" value="Lambda_DNA-bd_dom_sf"/>
</dbReference>
<comment type="caution">
    <text evidence="3">The sequence shown here is derived from an EMBL/GenBank/DDBJ whole genome shotgun (WGS) entry which is preliminary data.</text>
</comment>
<dbReference type="RefSeq" id="WP_386253399.1">
    <property type="nucleotide sequence ID" value="NZ_JBHTRV010000055.1"/>
</dbReference>
<reference evidence="3 4" key="1">
    <citation type="submission" date="2024-09" db="EMBL/GenBank/DDBJ databases">
        <title>The Natural Products Discovery Center: Release of the First 8490 Sequenced Strains for Exploring Actinobacteria Biosynthetic Diversity.</title>
        <authorList>
            <person name="Kalkreuter E."/>
            <person name="Kautsar S.A."/>
            <person name="Yang D."/>
            <person name="Bader C.D."/>
            <person name="Teijaro C.N."/>
            <person name="Fluegel L."/>
            <person name="Davis C.M."/>
            <person name="Simpson J.R."/>
            <person name="Lauterbach L."/>
            <person name="Steele A.D."/>
            <person name="Gui C."/>
            <person name="Meng S."/>
            <person name="Li G."/>
            <person name="Viehrig K."/>
            <person name="Ye F."/>
            <person name="Su P."/>
            <person name="Kiefer A.F."/>
            <person name="Nichols A."/>
            <person name="Cepeda A.J."/>
            <person name="Yan W."/>
            <person name="Fan B."/>
            <person name="Jiang Y."/>
            <person name="Adhikari A."/>
            <person name="Zheng C.-J."/>
            <person name="Schuster L."/>
            <person name="Cowan T.M."/>
            <person name="Smanski M.J."/>
            <person name="Chevrette M.G."/>
            <person name="De Carvalho L.P.S."/>
            <person name="Shen B."/>
        </authorList>
    </citation>
    <scope>NUCLEOTIDE SEQUENCE [LARGE SCALE GENOMIC DNA]</scope>
    <source>
        <strain evidence="3 4">NPDC056472</strain>
    </source>
</reference>
<dbReference type="PROSITE" id="PS50943">
    <property type="entry name" value="HTH_CROC1"/>
    <property type="match status" value="1"/>
</dbReference>
<dbReference type="InterPro" id="IPR050807">
    <property type="entry name" value="TransReg_Diox_bact_type"/>
</dbReference>
<evidence type="ECO:0000313" key="4">
    <source>
        <dbReference type="Proteomes" id="UP001600424"/>
    </source>
</evidence>
<evidence type="ECO:0000256" key="1">
    <source>
        <dbReference type="ARBA" id="ARBA00023125"/>
    </source>
</evidence>
<dbReference type="Gene3D" id="1.10.260.40">
    <property type="entry name" value="lambda repressor-like DNA-binding domains"/>
    <property type="match status" value="1"/>
</dbReference>
<dbReference type="Pfam" id="PF01381">
    <property type="entry name" value="HTH_3"/>
    <property type="match status" value="1"/>
</dbReference>
<protein>
    <submittedName>
        <fullName evidence="3">Helix-turn-helix domain-containing protein</fullName>
    </submittedName>
</protein>